<dbReference type="RefSeq" id="XP_033390023.1">
    <property type="nucleotide sequence ID" value="XM_033533520.1"/>
</dbReference>
<dbReference type="EMBL" id="ML978066">
    <property type="protein sequence ID" value="KAF2021684.1"/>
    <property type="molecule type" value="Genomic_DNA"/>
</dbReference>
<evidence type="ECO:0000259" key="2">
    <source>
        <dbReference type="Pfam" id="PF06985"/>
    </source>
</evidence>
<dbReference type="OrthoDB" id="3778314at2759"/>
<accession>A0A6A5YAS0</accession>
<keyword evidence="4" id="KW-1185">Reference proteome</keyword>
<sequence length="673" mass="75624">MHSIPRKPISSPPPSTPDEPSNYKYPPFTDPANELRLLELQPSSDPSAPLVCKIEAYRLGAAPECILPEYLALSYVWGDASQREPILIDADDYYTNGEPGLRQLDISINLACALRRLRSLRSFDWESKGVMRLWADAICIDQTCIPERNSQVRIMHRIYASAQTVWIYPIDVSARSGTHGAARETRTMSRRHRTFFNEAYWGRAWCVQEIFFAKEVWILYGDQEAPLDFKSWKPGTPLVTGLGFFGQPPRHLQSEVYHLKRIKYTELVDASTGPHLLYNLLWQCRHRRAFLPQDKIYSLMNILPASTTLRQDYSKDSASVYGVFMKEVIKHGSSHLPCRPLDFLSPTHNISTPLSPGLPTWCPDFCEYADTVDILDNVPATHSMLTMFVRKIGRTQSKSEDYQPWFYLRQRCQADGQTTEGPVGTVIPSWDIPISPLSCLVAADVSDEEPDTELTIRGVRLGTLSQLGDVLDLHETKFTLAAPPEEAIRAWKPFGTGVYKPTLESASLALVKTLLINSRLSEWSQAAAAGVLKHVVFGADPDPGEAFSPSSFAADTPVAEYLAELKACLPGWRFAVTSAGHFAKVPNAAREDDVVCVPLGSSTPMVLRQKEGKRYELVGRCFVHGYMTGKAMFKLDIASQKVIGRRSKSELTEEDWNKLREIVRRELEPFILV</sequence>
<dbReference type="InterPro" id="IPR010730">
    <property type="entry name" value="HET"/>
</dbReference>
<dbReference type="Proteomes" id="UP000799778">
    <property type="component" value="Unassembled WGS sequence"/>
</dbReference>
<dbReference type="GeneID" id="54290917"/>
<dbReference type="PANTHER" id="PTHR24148:SF73">
    <property type="entry name" value="HET DOMAIN PROTEIN (AFU_ORTHOLOGUE AFUA_8G01020)"/>
    <property type="match status" value="1"/>
</dbReference>
<organism evidence="3 4">
    <name type="scientific">Aaosphaeria arxii CBS 175.79</name>
    <dbReference type="NCBI Taxonomy" id="1450172"/>
    <lineage>
        <taxon>Eukaryota</taxon>
        <taxon>Fungi</taxon>
        <taxon>Dikarya</taxon>
        <taxon>Ascomycota</taxon>
        <taxon>Pezizomycotina</taxon>
        <taxon>Dothideomycetes</taxon>
        <taxon>Pleosporomycetidae</taxon>
        <taxon>Pleosporales</taxon>
        <taxon>Pleosporales incertae sedis</taxon>
        <taxon>Aaosphaeria</taxon>
    </lineage>
</organism>
<gene>
    <name evidence="3" type="ORF">BU24DRAFT_488058</name>
</gene>
<name>A0A6A5YAS0_9PLEO</name>
<feature type="domain" description="Heterokaryon incompatibility" evidence="2">
    <location>
        <begin position="70"/>
        <end position="208"/>
    </location>
</feature>
<evidence type="ECO:0000256" key="1">
    <source>
        <dbReference type="SAM" id="MobiDB-lite"/>
    </source>
</evidence>
<reference evidence="3" key="1">
    <citation type="journal article" date="2020" name="Stud. Mycol.">
        <title>101 Dothideomycetes genomes: a test case for predicting lifestyles and emergence of pathogens.</title>
        <authorList>
            <person name="Haridas S."/>
            <person name="Albert R."/>
            <person name="Binder M."/>
            <person name="Bloem J."/>
            <person name="Labutti K."/>
            <person name="Salamov A."/>
            <person name="Andreopoulos B."/>
            <person name="Baker S."/>
            <person name="Barry K."/>
            <person name="Bills G."/>
            <person name="Bluhm B."/>
            <person name="Cannon C."/>
            <person name="Castanera R."/>
            <person name="Culley D."/>
            <person name="Daum C."/>
            <person name="Ezra D."/>
            <person name="Gonzalez J."/>
            <person name="Henrissat B."/>
            <person name="Kuo A."/>
            <person name="Liang C."/>
            <person name="Lipzen A."/>
            <person name="Lutzoni F."/>
            <person name="Magnuson J."/>
            <person name="Mondo S."/>
            <person name="Nolan M."/>
            <person name="Ohm R."/>
            <person name="Pangilinan J."/>
            <person name="Park H.-J."/>
            <person name="Ramirez L."/>
            <person name="Alfaro M."/>
            <person name="Sun H."/>
            <person name="Tritt A."/>
            <person name="Yoshinaga Y."/>
            <person name="Zwiers L.-H."/>
            <person name="Turgeon B."/>
            <person name="Goodwin S."/>
            <person name="Spatafora J."/>
            <person name="Crous P."/>
            <person name="Grigoriev I."/>
        </authorList>
    </citation>
    <scope>NUCLEOTIDE SEQUENCE</scope>
    <source>
        <strain evidence="3">CBS 175.79</strain>
    </source>
</reference>
<dbReference type="AlphaFoldDB" id="A0A6A5YAS0"/>
<dbReference type="PANTHER" id="PTHR24148">
    <property type="entry name" value="ANKYRIN REPEAT DOMAIN-CONTAINING PROTEIN 39 HOMOLOG-RELATED"/>
    <property type="match status" value="1"/>
</dbReference>
<proteinExistence type="predicted"/>
<dbReference type="Pfam" id="PF06985">
    <property type="entry name" value="HET"/>
    <property type="match status" value="1"/>
</dbReference>
<evidence type="ECO:0000313" key="4">
    <source>
        <dbReference type="Proteomes" id="UP000799778"/>
    </source>
</evidence>
<evidence type="ECO:0000313" key="3">
    <source>
        <dbReference type="EMBL" id="KAF2021684.1"/>
    </source>
</evidence>
<protein>
    <recommendedName>
        <fullName evidence="2">Heterokaryon incompatibility domain-containing protein</fullName>
    </recommendedName>
</protein>
<dbReference type="InterPro" id="IPR052895">
    <property type="entry name" value="HetReg/Transcr_Mod"/>
</dbReference>
<feature type="region of interest" description="Disordered" evidence="1">
    <location>
        <begin position="1"/>
        <end position="30"/>
    </location>
</feature>